<sequence length="1075" mass="121823">MQLKMIRNRSVVVERKVFQVKSEDCNGGTWISITERSRGFVVSLGFGEEETGWLVEQLEKAVDLEASRGFIRKMRGKTRTHLMEICFNSRGRYMKITEYVAKRKPLVLVVPRGVNGCGWENLRKVIVAVQEFSVQAERDLKEKQKKASREQRNVQRFVKAKEKYETGCEVGKAIARRVGMKGMVFVTPISAYKGCFFVESARKAQWIQDQGSFIVRGEVIALRRWSPKENSVVNGKFRRGWLELRGLPFHLWDEVQLRHILQQCFQMSCFPALLEVEDGDWTYMVAVTVTGEDAGEDDEENSIRPESNRSKDELRSAGGCVLQKPQIVEGLRAIDRTIECHSWMPRHRSHFSSLDSKSAKGEKGKGRWMLGPTAGSNIGPTPDAFEARSDWAQFGAKDFGPLTGPAHKGSSNGGPDASSSSKLLRPGLTAKNKMSEGLLQVSSKLKGSSVSVRRRARSGPPRFEEASSTPKRNFEGGGSLETNRDTSRGKSHSRKSDLSTGFETSKVSTGETEGEEAILQCKLINEVRTPFSAVSERDLPLSGAFEPNFIPETSVSLVHPSRCHSFSSIPLESSYAFQRGSVFISPVVNNNHRGGASCSEGEASFPVQEPSTLSLEGFQVEGLTPRKMVKVQSVLESLRVRIVRDNGKGVKGENRSALSADKILSWNTRGLGSRKKRRTVRRFLSTQNPDVVMLQETKREIWDRRSVSIKFNCSEKVLGSFSVTVKLNSVEEGFFWLTSVYGPNKAVWRKDFWMELQDLHGLTFPRWCVRGDFNVIRMISEKMGDSRLTVNMRCFDEFIRESGLLDPPLRNAAFTWSNMQVDPICKRFENMWLLHPEFKEKFRDWWQECTVEGWEGDSWKIEGIDWAPISEESAIWLDRPFSEEEVRMAVFQLNKEKAPGPNGFTIAVYQECWDVIKEDLMRVFFEFHTKGVINQSTNATFIAMVPKKSQTFKISDYRPISLVTSLYKIIAKVLSRRLRKVLHETIFGSQGAFVEGRQILDVVLIANEVVDEKRRSGEEGVVFKIDFEKAYDHVDWGFLDHVLQRKGFSQKWRSWMRGCLSSSSFAILVNGNAKG</sequence>
<dbReference type="PANTHER" id="PTHR46890:SF50">
    <property type="entry name" value="RNA-DIRECTED DNA POLYMERASE, EUKARYOTA, REVERSE TRANSCRIPTASE ZINC-BINDING DOMAIN PROTEIN-RELATED"/>
    <property type="match status" value="1"/>
</dbReference>
<dbReference type="InterPro" id="IPR036691">
    <property type="entry name" value="Endo/exonu/phosph_ase_sf"/>
</dbReference>
<dbReference type="GO" id="GO:0006281">
    <property type="term" value="P:DNA repair"/>
    <property type="evidence" value="ECO:0007669"/>
    <property type="project" value="InterPro"/>
</dbReference>
<dbReference type="PROSITE" id="PS00726">
    <property type="entry name" value="AP_NUCLEASE_F1_1"/>
    <property type="match status" value="1"/>
</dbReference>
<evidence type="ECO:0000313" key="3">
    <source>
        <dbReference type="EMBL" id="RVW69355.1"/>
    </source>
</evidence>
<feature type="compositionally biased region" description="Low complexity" evidence="1">
    <location>
        <begin position="409"/>
        <end position="421"/>
    </location>
</feature>
<feature type="region of interest" description="Disordered" evidence="1">
    <location>
        <begin position="351"/>
        <end position="378"/>
    </location>
</feature>
<dbReference type="InterPro" id="IPR020847">
    <property type="entry name" value="AP_endonuclease_F1_BS"/>
</dbReference>
<dbReference type="GO" id="GO:0004519">
    <property type="term" value="F:endonuclease activity"/>
    <property type="evidence" value="ECO:0007669"/>
    <property type="project" value="InterPro"/>
</dbReference>
<dbReference type="InterPro" id="IPR052343">
    <property type="entry name" value="Retrotransposon-Effector_Assoc"/>
</dbReference>
<dbReference type="InterPro" id="IPR000477">
    <property type="entry name" value="RT_dom"/>
</dbReference>
<feature type="compositionally biased region" description="Polar residues" evidence="1">
    <location>
        <begin position="498"/>
        <end position="511"/>
    </location>
</feature>
<gene>
    <name evidence="3" type="primary">YTX2_655</name>
    <name evidence="3" type="ORF">CK203_054870</name>
</gene>
<feature type="region of interest" description="Disordered" evidence="1">
    <location>
        <begin position="396"/>
        <end position="515"/>
    </location>
</feature>
<dbReference type="AlphaFoldDB" id="A0A438GAW2"/>
<evidence type="ECO:0000313" key="4">
    <source>
        <dbReference type="Proteomes" id="UP000288805"/>
    </source>
</evidence>
<proteinExistence type="predicted"/>
<reference evidence="3 4" key="1">
    <citation type="journal article" date="2018" name="PLoS Genet.">
        <title>Population sequencing reveals clonal diversity and ancestral inbreeding in the grapevine cultivar Chardonnay.</title>
        <authorList>
            <person name="Roach M.J."/>
            <person name="Johnson D.L."/>
            <person name="Bohlmann J."/>
            <person name="van Vuuren H.J."/>
            <person name="Jones S.J."/>
            <person name="Pretorius I.S."/>
            <person name="Schmidt S.A."/>
            <person name="Borneman A.R."/>
        </authorList>
    </citation>
    <scope>NUCLEOTIDE SEQUENCE [LARGE SCALE GENOMIC DNA]</scope>
    <source>
        <strain evidence="4">cv. Chardonnay</strain>
        <tissue evidence="3">Leaf</tissue>
    </source>
</reference>
<protein>
    <submittedName>
        <fullName evidence="3">Transposon TX1 uncharacterized 149 kDa protein</fullName>
    </submittedName>
</protein>
<dbReference type="Proteomes" id="UP000288805">
    <property type="component" value="Unassembled WGS sequence"/>
</dbReference>
<evidence type="ECO:0000259" key="2">
    <source>
        <dbReference type="PROSITE" id="PS50878"/>
    </source>
</evidence>
<dbReference type="GO" id="GO:0003677">
    <property type="term" value="F:DNA binding"/>
    <property type="evidence" value="ECO:0007669"/>
    <property type="project" value="InterPro"/>
</dbReference>
<organism evidence="3 4">
    <name type="scientific">Vitis vinifera</name>
    <name type="common">Grape</name>
    <dbReference type="NCBI Taxonomy" id="29760"/>
    <lineage>
        <taxon>Eukaryota</taxon>
        <taxon>Viridiplantae</taxon>
        <taxon>Streptophyta</taxon>
        <taxon>Embryophyta</taxon>
        <taxon>Tracheophyta</taxon>
        <taxon>Spermatophyta</taxon>
        <taxon>Magnoliopsida</taxon>
        <taxon>eudicotyledons</taxon>
        <taxon>Gunneridae</taxon>
        <taxon>Pentapetalae</taxon>
        <taxon>rosids</taxon>
        <taxon>Vitales</taxon>
        <taxon>Vitaceae</taxon>
        <taxon>Viteae</taxon>
        <taxon>Vitis</taxon>
    </lineage>
</organism>
<evidence type="ECO:0000256" key="1">
    <source>
        <dbReference type="SAM" id="MobiDB-lite"/>
    </source>
</evidence>
<comment type="caution">
    <text evidence="3">The sequence shown here is derived from an EMBL/GenBank/DDBJ whole genome shotgun (WGS) entry which is preliminary data.</text>
</comment>
<dbReference type="EMBL" id="QGNW01000500">
    <property type="protein sequence ID" value="RVW69355.1"/>
    <property type="molecule type" value="Genomic_DNA"/>
</dbReference>
<feature type="domain" description="Reverse transcriptase" evidence="2">
    <location>
        <begin position="926"/>
        <end position="1075"/>
    </location>
</feature>
<dbReference type="Gene3D" id="3.60.10.10">
    <property type="entry name" value="Endonuclease/exonuclease/phosphatase"/>
    <property type="match status" value="1"/>
</dbReference>
<dbReference type="SUPFAM" id="SSF56672">
    <property type="entry name" value="DNA/RNA polymerases"/>
    <property type="match status" value="1"/>
</dbReference>
<dbReference type="CDD" id="cd01650">
    <property type="entry name" value="RT_nLTR_like"/>
    <property type="match status" value="1"/>
</dbReference>
<dbReference type="PROSITE" id="PS50878">
    <property type="entry name" value="RT_POL"/>
    <property type="match status" value="1"/>
</dbReference>
<feature type="region of interest" description="Disordered" evidence="1">
    <location>
        <begin position="293"/>
        <end position="316"/>
    </location>
</feature>
<feature type="compositionally biased region" description="Basic and acidic residues" evidence="1">
    <location>
        <begin position="301"/>
        <end position="315"/>
    </location>
</feature>
<feature type="compositionally biased region" description="Low complexity" evidence="1">
    <location>
        <begin position="437"/>
        <end position="451"/>
    </location>
</feature>
<dbReference type="InterPro" id="IPR043502">
    <property type="entry name" value="DNA/RNA_pol_sf"/>
</dbReference>
<dbReference type="SUPFAM" id="SSF56219">
    <property type="entry name" value="DNase I-like"/>
    <property type="match status" value="1"/>
</dbReference>
<dbReference type="Pfam" id="PF00078">
    <property type="entry name" value="RVT_1"/>
    <property type="match status" value="1"/>
</dbReference>
<dbReference type="PANTHER" id="PTHR46890">
    <property type="entry name" value="NON-LTR RETROLELEMENT REVERSE TRANSCRIPTASE-LIKE PROTEIN-RELATED"/>
    <property type="match status" value="1"/>
</dbReference>
<name>A0A438GAW2_VITVI</name>
<accession>A0A438GAW2</accession>